<organism evidence="2 3">
    <name type="scientific">Dreissena polymorpha</name>
    <name type="common">Zebra mussel</name>
    <name type="synonym">Mytilus polymorpha</name>
    <dbReference type="NCBI Taxonomy" id="45954"/>
    <lineage>
        <taxon>Eukaryota</taxon>
        <taxon>Metazoa</taxon>
        <taxon>Spiralia</taxon>
        <taxon>Lophotrochozoa</taxon>
        <taxon>Mollusca</taxon>
        <taxon>Bivalvia</taxon>
        <taxon>Autobranchia</taxon>
        <taxon>Heteroconchia</taxon>
        <taxon>Euheterodonta</taxon>
        <taxon>Imparidentia</taxon>
        <taxon>Neoheterodontei</taxon>
        <taxon>Myida</taxon>
        <taxon>Dreissenoidea</taxon>
        <taxon>Dreissenidae</taxon>
        <taxon>Dreissena</taxon>
    </lineage>
</organism>
<evidence type="ECO:0000313" key="2">
    <source>
        <dbReference type="EMBL" id="KAH3848155.1"/>
    </source>
</evidence>
<protein>
    <submittedName>
        <fullName evidence="2">Uncharacterized protein</fullName>
    </submittedName>
</protein>
<reference evidence="2" key="1">
    <citation type="journal article" date="2019" name="bioRxiv">
        <title>The Genome of the Zebra Mussel, Dreissena polymorpha: A Resource for Invasive Species Research.</title>
        <authorList>
            <person name="McCartney M.A."/>
            <person name="Auch B."/>
            <person name="Kono T."/>
            <person name="Mallez S."/>
            <person name="Zhang Y."/>
            <person name="Obille A."/>
            <person name="Becker A."/>
            <person name="Abrahante J.E."/>
            <person name="Garbe J."/>
            <person name="Badalamenti J.P."/>
            <person name="Herman A."/>
            <person name="Mangelson H."/>
            <person name="Liachko I."/>
            <person name="Sullivan S."/>
            <person name="Sone E.D."/>
            <person name="Koren S."/>
            <person name="Silverstein K.A.T."/>
            <person name="Beckman K.B."/>
            <person name="Gohl D.M."/>
        </authorList>
    </citation>
    <scope>NUCLEOTIDE SEQUENCE</scope>
    <source>
        <strain evidence="2">Duluth1</strain>
        <tissue evidence="2">Whole animal</tissue>
    </source>
</reference>
<keyword evidence="3" id="KW-1185">Reference proteome</keyword>
<name>A0A9D4KYC2_DREPO</name>
<dbReference type="Proteomes" id="UP000828390">
    <property type="component" value="Unassembled WGS sequence"/>
</dbReference>
<gene>
    <name evidence="2" type="ORF">DPMN_090505</name>
</gene>
<evidence type="ECO:0000313" key="3">
    <source>
        <dbReference type="Proteomes" id="UP000828390"/>
    </source>
</evidence>
<accession>A0A9D4KYC2</accession>
<dbReference type="AlphaFoldDB" id="A0A9D4KYC2"/>
<feature type="compositionally biased region" description="Polar residues" evidence="1">
    <location>
        <begin position="57"/>
        <end position="79"/>
    </location>
</feature>
<feature type="region of interest" description="Disordered" evidence="1">
    <location>
        <begin position="55"/>
        <end position="79"/>
    </location>
</feature>
<comment type="caution">
    <text evidence="2">The sequence shown here is derived from an EMBL/GenBank/DDBJ whole genome shotgun (WGS) entry which is preliminary data.</text>
</comment>
<dbReference type="EMBL" id="JAIWYP010000003">
    <property type="protein sequence ID" value="KAH3848155.1"/>
    <property type="molecule type" value="Genomic_DNA"/>
</dbReference>
<sequence>MMWSTVKNYCDLMSTSERDVKSVETYYPITVLLDIEVHRMQRMVNILEALERGLAPSEQNSQTTSDNDQTSYLIGNQVM</sequence>
<reference evidence="2" key="2">
    <citation type="submission" date="2020-11" db="EMBL/GenBank/DDBJ databases">
        <authorList>
            <person name="McCartney M.A."/>
            <person name="Auch B."/>
            <person name="Kono T."/>
            <person name="Mallez S."/>
            <person name="Becker A."/>
            <person name="Gohl D.M."/>
            <person name="Silverstein K.A.T."/>
            <person name="Koren S."/>
            <person name="Bechman K.B."/>
            <person name="Herman A."/>
            <person name="Abrahante J.E."/>
            <person name="Garbe J."/>
        </authorList>
    </citation>
    <scope>NUCLEOTIDE SEQUENCE</scope>
    <source>
        <strain evidence="2">Duluth1</strain>
        <tissue evidence="2">Whole animal</tissue>
    </source>
</reference>
<proteinExistence type="predicted"/>
<evidence type="ECO:0000256" key="1">
    <source>
        <dbReference type="SAM" id="MobiDB-lite"/>
    </source>
</evidence>